<dbReference type="SUPFAM" id="SSF52540">
    <property type="entry name" value="P-loop containing nucleoside triphosphate hydrolases"/>
    <property type="match status" value="1"/>
</dbReference>
<dbReference type="Proteomes" id="UP000230779">
    <property type="component" value="Unassembled WGS sequence"/>
</dbReference>
<evidence type="ECO:0008006" key="3">
    <source>
        <dbReference type="Google" id="ProtNLM"/>
    </source>
</evidence>
<comment type="caution">
    <text evidence="1">The sequence shown here is derived from an EMBL/GenBank/DDBJ whole genome shotgun (WGS) entry which is preliminary data.</text>
</comment>
<proteinExistence type="predicted"/>
<evidence type="ECO:0000313" key="2">
    <source>
        <dbReference type="Proteomes" id="UP000230779"/>
    </source>
</evidence>
<sequence>MQGIIIDGVVASGKSAILRFLDKKITEREPSLSRIFLSEHYTQRMLEHLRDEGKLSGNHIIRHIDSIISSLENFHQMLNNSKFKDNPKKADLFVILERFILTHLSSNELSKNYYDLDAAKKHFAKIASFNISQVALIIPEDLMEDRIMSTINYRNDKWKEFLFSLGDKDDIANYYKNWQRRFIENIEQCKSIINTIIIEVKDNDFEGYSEVIMDKICK</sequence>
<name>A0A2M7RL71_9BACT</name>
<organism evidence="1 2">
    <name type="scientific">Candidatus Kerfeldbacteria bacterium CG_4_10_14_0_8_um_filter_42_10</name>
    <dbReference type="NCBI Taxonomy" id="2014248"/>
    <lineage>
        <taxon>Bacteria</taxon>
        <taxon>Candidatus Kerfeldiibacteriota</taxon>
    </lineage>
</organism>
<dbReference type="InterPro" id="IPR027417">
    <property type="entry name" value="P-loop_NTPase"/>
</dbReference>
<accession>A0A2M7RL71</accession>
<dbReference type="EMBL" id="PFMD01000013">
    <property type="protein sequence ID" value="PIY97126.1"/>
    <property type="molecule type" value="Genomic_DNA"/>
</dbReference>
<evidence type="ECO:0000313" key="1">
    <source>
        <dbReference type="EMBL" id="PIY97126.1"/>
    </source>
</evidence>
<dbReference type="Gene3D" id="3.40.50.300">
    <property type="entry name" value="P-loop containing nucleotide triphosphate hydrolases"/>
    <property type="match status" value="1"/>
</dbReference>
<dbReference type="AlphaFoldDB" id="A0A2M7RL71"/>
<gene>
    <name evidence="1" type="ORF">COY66_01195</name>
</gene>
<protein>
    <recommendedName>
        <fullName evidence="3">Deoxynucleoside kinase domain-containing protein</fullName>
    </recommendedName>
</protein>
<reference evidence="1 2" key="1">
    <citation type="submission" date="2017-09" db="EMBL/GenBank/DDBJ databases">
        <title>Depth-based differentiation of microbial function through sediment-hosted aquifers and enrichment of novel symbionts in the deep terrestrial subsurface.</title>
        <authorList>
            <person name="Probst A.J."/>
            <person name="Ladd B."/>
            <person name="Jarett J.K."/>
            <person name="Geller-Mcgrath D.E."/>
            <person name="Sieber C.M."/>
            <person name="Emerson J.B."/>
            <person name="Anantharaman K."/>
            <person name="Thomas B.C."/>
            <person name="Malmstrom R."/>
            <person name="Stieglmeier M."/>
            <person name="Klingl A."/>
            <person name="Woyke T."/>
            <person name="Ryan C.M."/>
            <person name="Banfield J.F."/>
        </authorList>
    </citation>
    <scope>NUCLEOTIDE SEQUENCE [LARGE SCALE GENOMIC DNA]</scope>
    <source>
        <strain evidence="1">CG_4_10_14_0_8_um_filter_42_10</strain>
    </source>
</reference>